<evidence type="ECO:0000259" key="2">
    <source>
        <dbReference type="PROSITE" id="PS50994"/>
    </source>
</evidence>
<keyword evidence="1" id="KW-0694">RNA-binding</keyword>
<proteinExistence type="predicted"/>
<dbReference type="AlphaFoldDB" id="A0A9Q3P8X8"/>
<dbReference type="Gene3D" id="3.30.420.10">
    <property type="entry name" value="Ribonuclease H-like superfamily/Ribonuclease H"/>
    <property type="match status" value="1"/>
</dbReference>
<dbReference type="InterPro" id="IPR036397">
    <property type="entry name" value="RNaseH_sf"/>
</dbReference>
<dbReference type="OrthoDB" id="2273864at2759"/>
<name>A0A9Q3P8X8_9BASI</name>
<accession>A0A9Q3P8X8</accession>
<organism evidence="3 4">
    <name type="scientific">Austropuccinia psidii MF-1</name>
    <dbReference type="NCBI Taxonomy" id="1389203"/>
    <lineage>
        <taxon>Eukaryota</taxon>
        <taxon>Fungi</taxon>
        <taxon>Dikarya</taxon>
        <taxon>Basidiomycota</taxon>
        <taxon>Pucciniomycotina</taxon>
        <taxon>Pucciniomycetes</taxon>
        <taxon>Pucciniales</taxon>
        <taxon>Sphaerophragmiaceae</taxon>
        <taxon>Austropuccinia</taxon>
    </lineage>
</organism>
<comment type="caution">
    <text evidence="3">The sequence shown here is derived from an EMBL/GenBank/DDBJ whole genome shotgun (WGS) entry which is preliminary data.</text>
</comment>
<keyword evidence="4" id="KW-1185">Reference proteome</keyword>
<dbReference type="PANTHER" id="PTHR35046:SF26">
    <property type="entry name" value="RNA-DIRECTED DNA POLYMERASE"/>
    <property type="match status" value="1"/>
</dbReference>
<reference evidence="3" key="1">
    <citation type="submission" date="2021-03" db="EMBL/GenBank/DDBJ databases">
        <title>Draft genome sequence of rust myrtle Austropuccinia psidii MF-1, a brazilian biotype.</title>
        <authorList>
            <person name="Quecine M.C."/>
            <person name="Pachon D.M.R."/>
            <person name="Bonatelli M.L."/>
            <person name="Correr F.H."/>
            <person name="Franceschini L.M."/>
            <person name="Leite T.F."/>
            <person name="Margarido G.R.A."/>
            <person name="Almeida C.A."/>
            <person name="Ferrarezi J.A."/>
            <person name="Labate C.A."/>
        </authorList>
    </citation>
    <scope>NUCLEOTIDE SEQUENCE</scope>
    <source>
        <strain evidence="3">MF-1</strain>
    </source>
</reference>
<dbReference type="Proteomes" id="UP000765509">
    <property type="component" value="Unassembled WGS sequence"/>
</dbReference>
<dbReference type="InterPro" id="IPR001584">
    <property type="entry name" value="Integrase_cat-core"/>
</dbReference>
<evidence type="ECO:0000313" key="4">
    <source>
        <dbReference type="Proteomes" id="UP000765509"/>
    </source>
</evidence>
<dbReference type="GO" id="GO:0005634">
    <property type="term" value="C:nucleus"/>
    <property type="evidence" value="ECO:0007669"/>
    <property type="project" value="UniProtKB-ARBA"/>
</dbReference>
<dbReference type="GO" id="GO:0003723">
    <property type="term" value="F:RNA binding"/>
    <property type="evidence" value="ECO:0007669"/>
    <property type="project" value="UniProtKB-KW"/>
</dbReference>
<evidence type="ECO:0000313" key="3">
    <source>
        <dbReference type="EMBL" id="MBW0550971.1"/>
    </source>
</evidence>
<dbReference type="SUPFAM" id="SSF53098">
    <property type="entry name" value="Ribonuclease H-like"/>
    <property type="match status" value="1"/>
</dbReference>
<gene>
    <name evidence="3" type="ORF">O181_090686</name>
</gene>
<dbReference type="EMBL" id="AVOT02056669">
    <property type="protein sequence ID" value="MBW0550971.1"/>
    <property type="molecule type" value="Genomic_DNA"/>
</dbReference>
<protein>
    <recommendedName>
        <fullName evidence="2">Integrase catalytic domain-containing protein</fullName>
    </recommendedName>
</protein>
<dbReference type="PANTHER" id="PTHR35046">
    <property type="entry name" value="ZINC KNUCKLE (CCHC-TYPE) FAMILY PROTEIN"/>
    <property type="match status" value="1"/>
</dbReference>
<dbReference type="PROSITE" id="PS50994">
    <property type="entry name" value="INTEGRASE"/>
    <property type="match status" value="1"/>
</dbReference>
<feature type="domain" description="Integrase catalytic" evidence="2">
    <location>
        <begin position="1"/>
        <end position="95"/>
    </location>
</feature>
<dbReference type="InterPro" id="IPR012337">
    <property type="entry name" value="RNaseH-like_sf"/>
</dbReference>
<sequence>MDWVTALPRSGDKSYKACLVILDRYSKTPIFLPCHKDDTAMDTALLLWSRVIFHTGLFKNIIYDRDPKFTFVLWTNLHQFFGTKLFFSTAYHPQNIRRHDQDILCFCVRIQRLRWLYQ</sequence>
<dbReference type="GO" id="GO:0015074">
    <property type="term" value="P:DNA integration"/>
    <property type="evidence" value="ECO:0007669"/>
    <property type="project" value="InterPro"/>
</dbReference>
<evidence type="ECO:0000256" key="1">
    <source>
        <dbReference type="ARBA" id="ARBA00022884"/>
    </source>
</evidence>